<dbReference type="EMBL" id="JPSL02000033">
    <property type="protein sequence ID" value="KIX84807.1"/>
    <property type="molecule type" value="Genomic_DNA"/>
</dbReference>
<dbReference type="SUPFAM" id="SSF52317">
    <property type="entry name" value="Class I glutamine amidotransferase-like"/>
    <property type="match status" value="1"/>
</dbReference>
<dbReference type="PANTHER" id="PTHR10579:SF43">
    <property type="entry name" value="ZINC FINGER (C3HC4-TYPE RING FINGER) FAMILY PROTEIN"/>
    <property type="match status" value="1"/>
</dbReference>
<name>A0A0D6XAT7_THEFI</name>
<dbReference type="Pfam" id="PF00092">
    <property type="entry name" value="VWA"/>
    <property type="match status" value="1"/>
</dbReference>
<dbReference type="Gene3D" id="3.40.50.410">
    <property type="entry name" value="von Willebrand factor, type A domain"/>
    <property type="match status" value="1"/>
</dbReference>
<gene>
    <name evidence="2" type="ORF">THFILI_00840</name>
</gene>
<organism evidence="2 3">
    <name type="scientific">Thermus filiformis</name>
    <dbReference type="NCBI Taxonomy" id="276"/>
    <lineage>
        <taxon>Bacteria</taxon>
        <taxon>Thermotogati</taxon>
        <taxon>Deinococcota</taxon>
        <taxon>Deinococci</taxon>
        <taxon>Thermales</taxon>
        <taxon>Thermaceae</taxon>
        <taxon>Thermus</taxon>
    </lineage>
</organism>
<dbReference type="CDD" id="cd00198">
    <property type="entry name" value="vWFA"/>
    <property type="match status" value="1"/>
</dbReference>
<dbReference type="PROSITE" id="PS50234">
    <property type="entry name" value="VWFA"/>
    <property type="match status" value="1"/>
</dbReference>
<comment type="caution">
    <text evidence="2">The sequence shown here is derived from an EMBL/GenBank/DDBJ whole genome shotgun (WGS) entry which is preliminary data.</text>
</comment>
<protein>
    <submittedName>
        <fullName evidence="2">von Willebrand factor type A</fullName>
    </submittedName>
</protein>
<dbReference type="InterPro" id="IPR051266">
    <property type="entry name" value="CLCR"/>
</dbReference>
<sequence>MRALLLLVLLLALLDPRLAVPARTLYLLDLSPSARDASLALASRLDGVVLGFAEEVRRLSPGERPFLGERTRLDRAFQEALKYRPDRVVLVSDGLFEPLVPPFPLFAVHVPPQPFLEVRLLPPALPLLGETVGVGVRLSAPVEVEARLLLGGPAGPRRYALRVEGERRLLYTFPLTQAAQVRAVAEGPWGRSEDRVEVRPLDQARALVLGDRTLAALLRAQGFQVEEGPFRLPLEADLVAVGLGVLDLPEGAAQALRDYLEAGGGVLFTARAVLGGWDRALPDHLPLKPKKTEGAALVLVLDVSGSMQGEKLALAVEGALRLVEAASEEDRLGVIAFSGEARWVFRPRPMTPQGKKEAQSLLRSLGAGGGTVLGPAYREAVSALREIPGRKAILVLSDGEVSDPQAPILEEARRAGFPTSALALGQDADRAFLKALAEAGGGAYLEAPEARLLPRLLLAEGERVFRGEGMRGRFPVQPRPHPLTEGFSFPPVGMRFPARAEPWAEVLLLSQKDPLLALGERGEGRVAALAADLSSWAFPELPGFVGGLARHLSSRRSLRVEVREGRVLVVVGAGLDEAPRLLSAGVERPLLPVGRGRYEGVLEGEGVVLWGRRQVPVRTGFLEYPPLDGRRVLAGMAEASGGRLLDPSELAALPGARRSLREPLLWLALGLFLLEGLVRYRLGE</sequence>
<evidence type="ECO:0000313" key="3">
    <source>
        <dbReference type="Proteomes" id="UP000030364"/>
    </source>
</evidence>
<evidence type="ECO:0000313" key="2">
    <source>
        <dbReference type="EMBL" id="KIX84807.1"/>
    </source>
</evidence>
<dbReference type="InterPro" id="IPR002035">
    <property type="entry name" value="VWF_A"/>
</dbReference>
<reference evidence="2 3" key="1">
    <citation type="journal article" date="2015" name="Genome Announc.">
        <title>Draft Genome Sequence of the Thermophile Thermus filiformis ATCC 43280, Producer of Carotenoid-(Di)glucoside-Branched Fatty Acid (Di)esters and Source of Hyperthermostable Enzymes of Biotechnological Interest.</title>
        <authorList>
            <person name="Mandelli F."/>
            <person name="Oliveira Ramires B."/>
            <person name="Couger M.B."/>
            <person name="Paixao D.A."/>
            <person name="Camilo C.M."/>
            <person name="Polikarpov I."/>
            <person name="Prade R."/>
            <person name="Riano-Pachon D.M."/>
            <person name="Squina F.M."/>
        </authorList>
    </citation>
    <scope>NUCLEOTIDE SEQUENCE [LARGE SCALE GENOMIC DNA]</scope>
    <source>
        <strain evidence="2 3">ATCC 43280</strain>
    </source>
</reference>
<evidence type="ECO:0000259" key="1">
    <source>
        <dbReference type="PROSITE" id="PS50234"/>
    </source>
</evidence>
<proteinExistence type="predicted"/>
<dbReference type="PANTHER" id="PTHR10579">
    <property type="entry name" value="CALCIUM-ACTIVATED CHLORIDE CHANNEL REGULATOR"/>
    <property type="match status" value="1"/>
</dbReference>
<dbReference type="SMART" id="SM00327">
    <property type="entry name" value="VWA"/>
    <property type="match status" value="1"/>
</dbReference>
<keyword evidence="3" id="KW-1185">Reference proteome</keyword>
<accession>A0A0D6XAT7</accession>
<dbReference type="AlphaFoldDB" id="A0A0D6XAT7"/>
<dbReference type="Proteomes" id="UP000030364">
    <property type="component" value="Unassembled WGS sequence"/>
</dbReference>
<dbReference type="STRING" id="276.THFILI_00840"/>
<dbReference type="InterPro" id="IPR029062">
    <property type="entry name" value="Class_I_gatase-like"/>
</dbReference>
<dbReference type="InterPro" id="IPR036465">
    <property type="entry name" value="vWFA_dom_sf"/>
</dbReference>
<feature type="domain" description="VWFA" evidence="1">
    <location>
        <begin position="296"/>
        <end position="461"/>
    </location>
</feature>
<dbReference type="SUPFAM" id="SSF53300">
    <property type="entry name" value="vWA-like"/>
    <property type="match status" value="1"/>
</dbReference>